<gene>
    <name evidence="1" type="ORF">SAMN05877842_11353</name>
</gene>
<reference evidence="2" key="1">
    <citation type="submission" date="2017-08" db="EMBL/GenBank/DDBJ databases">
        <authorList>
            <person name="Varghese N."/>
            <person name="Submissions S."/>
        </authorList>
    </citation>
    <scope>NUCLEOTIDE SEQUENCE [LARGE SCALE GENOMIC DNA]</scope>
    <source>
        <strain evidence="2">JC23</strain>
    </source>
</reference>
<name>A0A285UMG0_9BACL</name>
<evidence type="ECO:0000313" key="1">
    <source>
        <dbReference type="EMBL" id="SOC42588.1"/>
    </source>
</evidence>
<sequence length="61" mass="6840">MFNEKDRDSINLQNEELKGSVTEIKTIQELTMLENDDSAGGFMCDINTGICGPVTQEKEEE</sequence>
<dbReference type="EMBL" id="OBQC01000013">
    <property type="protein sequence ID" value="SOC42588.1"/>
    <property type="molecule type" value="Genomic_DNA"/>
</dbReference>
<protein>
    <submittedName>
        <fullName evidence="1">Uncharacterized protein</fullName>
    </submittedName>
</protein>
<accession>A0A285UMG0</accession>
<dbReference type="AlphaFoldDB" id="A0A285UMG0"/>
<dbReference type="RefSeq" id="WP_097150523.1">
    <property type="nucleotide sequence ID" value="NZ_OBQC01000013.1"/>
</dbReference>
<evidence type="ECO:0000313" key="2">
    <source>
        <dbReference type="Proteomes" id="UP000219252"/>
    </source>
</evidence>
<keyword evidence="2" id="KW-1185">Reference proteome</keyword>
<proteinExistence type="predicted"/>
<dbReference type="Proteomes" id="UP000219252">
    <property type="component" value="Unassembled WGS sequence"/>
</dbReference>
<organism evidence="1 2">
    <name type="scientific">Ureibacillus acetophenoni</name>
    <dbReference type="NCBI Taxonomy" id="614649"/>
    <lineage>
        <taxon>Bacteria</taxon>
        <taxon>Bacillati</taxon>
        <taxon>Bacillota</taxon>
        <taxon>Bacilli</taxon>
        <taxon>Bacillales</taxon>
        <taxon>Caryophanaceae</taxon>
        <taxon>Ureibacillus</taxon>
    </lineage>
</organism>
<dbReference type="OrthoDB" id="2891697at2"/>